<reference evidence="1 2" key="1">
    <citation type="journal article" date="2010" name="Science">
        <title>Genomic comparison of the ants Camponotus floridanus and Harpegnathos saltator.</title>
        <authorList>
            <person name="Bonasio R."/>
            <person name="Zhang G."/>
            <person name="Ye C."/>
            <person name="Mutti N.S."/>
            <person name="Fang X."/>
            <person name="Qin N."/>
            <person name="Donahue G."/>
            <person name="Yang P."/>
            <person name="Li Q."/>
            <person name="Li C."/>
            <person name="Zhang P."/>
            <person name="Huang Z."/>
            <person name="Berger S.L."/>
            <person name="Reinberg D."/>
            <person name="Wang J."/>
            <person name="Liebig J."/>
        </authorList>
    </citation>
    <scope>NUCLEOTIDE SEQUENCE [LARGE SCALE GENOMIC DNA]</scope>
    <source>
        <strain evidence="2">C129</strain>
    </source>
</reference>
<keyword evidence="2" id="KW-1185">Reference proteome</keyword>
<evidence type="ECO:0000313" key="1">
    <source>
        <dbReference type="EMBL" id="EFN71080.1"/>
    </source>
</evidence>
<gene>
    <name evidence="1" type="ORF">EAG_06235</name>
</gene>
<dbReference type="Proteomes" id="UP000000311">
    <property type="component" value="Unassembled WGS sequence"/>
</dbReference>
<proteinExistence type="predicted"/>
<organism evidence="2">
    <name type="scientific">Camponotus floridanus</name>
    <name type="common">Florida carpenter ant</name>
    <dbReference type="NCBI Taxonomy" id="104421"/>
    <lineage>
        <taxon>Eukaryota</taxon>
        <taxon>Metazoa</taxon>
        <taxon>Ecdysozoa</taxon>
        <taxon>Arthropoda</taxon>
        <taxon>Hexapoda</taxon>
        <taxon>Insecta</taxon>
        <taxon>Pterygota</taxon>
        <taxon>Neoptera</taxon>
        <taxon>Endopterygota</taxon>
        <taxon>Hymenoptera</taxon>
        <taxon>Apocrita</taxon>
        <taxon>Aculeata</taxon>
        <taxon>Formicoidea</taxon>
        <taxon>Formicidae</taxon>
        <taxon>Formicinae</taxon>
        <taxon>Camponotus</taxon>
    </lineage>
</organism>
<sequence>MIKSRAIRNTSLVKRKVLAIWQPTGLGSGRRTSQFVMVHVKPRLREVSRANQRNEPYFLVTVGPKKRHRFAPVTDVKVLADCTYPMSRRIVMVKVKEEDTKDMETGEGRERKRQTLI</sequence>
<dbReference type="InParanoid" id="E2A621"/>
<dbReference type="AlphaFoldDB" id="E2A621"/>
<name>E2A621_CAMFO</name>
<dbReference type="EMBL" id="GL437108">
    <property type="protein sequence ID" value="EFN71080.1"/>
    <property type="molecule type" value="Genomic_DNA"/>
</dbReference>
<protein>
    <submittedName>
        <fullName evidence="1">Uncharacterized protein</fullName>
    </submittedName>
</protein>
<evidence type="ECO:0000313" key="2">
    <source>
        <dbReference type="Proteomes" id="UP000000311"/>
    </source>
</evidence>
<accession>E2A621</accession>